<evidence type="ECO:0000313" key="3">
    <source>
        <dbReference type="Proteomes" id="UP000016934"/>
    </source>
</evidence>
<gene>
    <name evidence="2" type="ORF">COCSADRAFT_38441</name>
</gene>
<reference evidence="3" key="2">
    <citation type="journal article" date="2013" name="PLoS Genet.">
        <title>Comparative genome structure, secondary metabolite, and effector coding capacity across Cochliobolus pathogens.</title>
        <authorList>
            <person name="Condon B.J."/>
            <person name="Leng Y."/>
            <person name="Wu D."/>
            <person name="Bushley K.E."/>
            <person name="Ohm R.A."/>
            <person name="Otillar R."/>
            <person name="Martin J."/>
            <person name="Schackwitz W."/>
            <person name="Grimwood J."/>
            <person name="MohdZainudin N."/>
            <person name="Xue C."/>
            <person name="Wang R."/>
            <person name="Manning V.A."/>
            <person name="Dhillon B."/>
            <person name="Tu Z.J."/>
            <person name="Steffenson B.J."/>
            <person name="Salamov A."/>
            <person name="Sun H."/>
            <person name="Lowry S."/>
            <person name="LaButti K."/>
            <person name="Han J."/>
            <person name="Copeland A."/>
            <person name="Lindquist E."/>
            <person name="Barry K."/>
            <person name="Schmutz J."/>
            <person name="Baker S.E."/>
            <person name="Ciuffetti L.M."/>
            <person name="Grigoriev I.V."/>
            <person name="Zhong S."/>
            <person name="Turgeon B.G."/>
        </authorList>
    </citation>
    <scope>NUCLEOTIDE SEQUENCE [LARGE SCALE GENOMIC DNA]</scope>
    <source>
        <strain evidence="3">ND90Pr / ATCC 201652</strain>
    </source>
</reference>
<protein>
    <submittedName>
        <fullName evidence="2">Uncharacterized protein</fullName>
    </submittedName>
</protein>
<proteinExistence type="predicted"/>
<reference evidence="2 3" key="1">
    <citation type="journal article" date="2012" name="PLoS Pathog.">
        <title>Diverse lifestyles and strategies of plant pathogenesis encoded in the genomes of eighteen Dothideomycetes fungi.</title>
        <authorList>
            <person name="Ohm R.A."/>
            <person name="Feau N."/>
            <person name="Henrissat B."/>
            <person name="Schoch C.L."/>
            <person name="Horwitz B.A."/>
            <person name="Barry K.W."/>
            <person name="Condon B.J."/>
            <person name="Copeland A.C."/>
            <person name="Dhillon B."/>
            <person name="Glaser F."/>
            <person name="Hesse C.N."/>
            <person name="Kosti I."/>
            <person name="LaButti K."/>
            <person name="Lindquist E.A."/>
            <person name="Lucas S."/>
            <person name="Salamov A.A."/>
            <person name="Bradshaw R.E."/>
            <person name="Ciuffetti L."/>
            <person name="Hamelin R.C."/>
            <person name="Kema G.H.J."/>
            <person name="Lawrence C."/>
            <person name="Scott J.A."/>
            <person name="Spatafora J.W."/>
            <person name="Turgeon B.G."/>
            <person name="de Wit P.J.G.M."/>
            <person name="Zhong S."/>
            <person name="Goodwin S.B."/>
            <person name="Grigoriev I.V."/>
        </authorList>
    </citation>
    <scope>NUCLEOTIDE SEQUENCE [LARGE SCALE GENOMIC DNA]</scope>
    <source>
        <strain evidence="3">ND90Pr / ATCC 201652</strain>
    </source>
</reference>
<accession>M2T015</accession>
<feature type="region of interest" description="Disordered" evidence="1">
    <location>
        <begin position="28"/>
        <end position="57"/>
    </location>
</feature>
<keyword evidence="3" id="KW-1185">Reference proteome</keyword>
<sequence>MSIFPLQTLPPKTHHPIHPIHPIQLSSAQFSPAQPSPAQPSLALHTATTHLPLPPKPYTIQTTHTYVHCPPPKSLSHVPSPPPI</sequence>
<dbReference type="Proteomes" id="UP000016934">
    <property type="component" value="Unassembled WGS sequence"/>
</dbReference>
<organism evidence="2 3">
    <name type="scientific">Cochliobolus sativus (strain ND90Pr / ATCC 201652)</name>
    <name type="common">Common root rot and spot blotch fungus</name>
    <name type="synonym">Bipolaris sorokiniana</name>
    <dbReference type="NCBI Taxonomy" id="665912"/>
    <lineage>
        <taxon>Eukaryota</taxon>
        <taxon>Fungi</taxon>
        <taxon>Dikarya</taxon>
        <taxon>Ascomycota</taxon>
        <taxon>Pezizomycotina</taxon>
        <taxon>Dothideomycetes</taxon>
        <taxon>Pleosporomycetidae</taxon>
        <taxon>Pleosporales</taxon>
        <taxon>Pleosporineae</taxon>
        <taxon>Pleosporaceae</taxon>
        <taxon>Bipolaris</taxon>
    </lineage>
</organism>
<evidence type="ECO:0000256" key="1">
    <source>
        <dbReference type="SAM" id="MobiDB-lite"/>
    </source>
</evidence>
<dbReference type="HOGENOM" id="CLU_2527301_0_0_1"/>
<dbReference type="AlphaFoldDB" id="M2T015"/>
<name>M2T015_COCSN</name>
<dbReference type="EMBL" id="KB445646">
    <property type="protein sequence ID" value="EMD62526.1"/>
    <property type="molecule type" value="Genomic_DNA"/>
</dbReference>
<feature type="compositionally biased region" description="Low complexity" evidence="1">
    <location>
        <begin position="39"/>
        <end position="51"/>
    </location>
</feature>
<dbReference type="KEGG" id="bsc:COCSADRAFT_38441"/>
<dbReference type="GeneID" id="19139255"/>
<evidence type="ECO:0000313" key="2">
    <source>
        <dbReference type="EMBL" id="EMD62526.1"/>
    </source>
</evidence>
<dbReference type="RefSeq" id="XP_007701621.1">
    <property type="nucleotide sequence ID" value="XM_007703431.1"/>
</dbReference>